<evidence type="ECO:0000256" key="1">
    <source>
        <dbReference type="ARBA" id="ARBA00023121"/>
    </source>
</evidence>
<dbReference type="RefSeq" id="WP_015587521.1">
    <property type="nucleotide sequence ID" value="NC_021083.1"/>
</dbReference>
<dbReference type="KEGG" id="mput:MPUT9231_5550"/>
<evidence type="ECO:0000313" key="3">
    <source>
        <dbReference type="Proteomes" id="UP000012984"/>
    </source>
</evidence>
<dbReference type="InterPro" id="IPR003797">
    <property type="entry name" value="DegV"/>
</dbReference>
<dbReference type="PATRIC" id="fig|1292033.3.peg.546"/>
<dbReference type="NCBIfam" id="TIGR00762">
    <property type="entry name" value="DegV"/>
    <property type="match status" value="1"/>
</dbReference>
<dbReference type="eggNOG" id="COG1307">
    <property type="taxonomic scope" value="Bacteria"/>
</dbReference>
<dbReference type="AlphaFoldDB" id="M9WDY1"/>
<dbReference type="OrthoDB" id="388177at2"/>
<reference evidence="2 3" key="1">
    <citation type="journal article" date="2013" name="Genome Announc.">
        <title>Complete Genome Sequence of Mycoplasma putrefaciens Strain 9231, One of the Agents of Contagious Agalactia in Goats.</title>
        <authorList>
            <person name="Dupuy V."/>
            <person name="Sirand-Pugnet P."/>
            <person name="Baranowski E."/>
            <person name="Barre A."/>
            <person name="Breton M."/>
            <person name="Couture C."/>
            <person name="Dordet-Frisoni E."/>
            <person name="Gaurivaud P."/>
            <person name="Jacob D."/>
            <person name="Lemaitre C."/>
            <person name="Manso-Silvan L."/>
            <person name="Nikolski M."/>
            <person name="Nouvel L.X."/>
            <person name="Poumarat F."/>
            <person name="Tardy F."/>
            <person name="Thebault P."/>
            <person name="Theil S."/>
            <person name="Citti C."/>
            <person name="Blanchard A."/>
            <person name="Thiaucourt F."/>
        </authorList>
    </citation>
    <scope>NUCLEOTIDE SEQUENCE [LARGE SCALE GENOMIC DNA]</scope>
    <source>
        <strain evidence="2">Mput9231</strain>
    </source>
</reference>
<dbReference type="HOGENOM" id="CLU_048251_3_0_14"/>
<dbReference type="Gene3D" id="3.40.50.10170">
    <property type="match status" value="1"/>
</dbReference>
<keyword evidence="3" id="KW-1185">Reference proteome</keyword>
<dbReference type="SUPFAM" id="SSF82549">
    <property type="entry name" value="DAK1/DegV-like"/>
    <property type="match status" value="1"/>
</dbReference>
<name>M9WDY1_9MOLU</name>
<evidence type="ECO:0008006" key="4">
    <source>
        <dbReference type="Google" id="ProtNLM"/>
    </source>
</evidence>
<dbReference type="InterPro" id="IPR050270">
    <property type="entry name" value="DegV_domain_contain"/>
</dbReference>
<dbReference type="PANTHER" id="PTHR33434">
    <property type="entry name" value="DEGV DOMAIN-CONTAINING PROTEIN DR_1986-RELATED"/>
    <property type="match status" value="1"/>
</dbReference>
<dbReference type="PANTHER" id="PTHR33434:SF2">
    <property type="entry name" value="FATTY ACID-BINDING PROTEIN TM_1468"/>
    <property type="match status" value="1"/>
</dbReference>
<sequence length="284" mass="32263">MDIERWCKIKVAILTDSSFDGRVSNYKDLYVIPLLITTTDGQTFYDNQDLTKEQFYRLLEKEPLKTSQTTPGDMFKLWDALLESYDQIIFLPISSELSGQYNTFKILSESESEYKNKVFVCNSKAVSVIQQEMINKVVLWIKQEKTCSEIVKLVEKASKDFVAFIIPKNLETLKNGGRIKPAAAAIAKMLKIIPILRYDGSIDKQTTSRTFKKAVKDALNLIINEIENVKQIDISYSKIDQQYLDIIDESAKDAGLSIRIKSELTNVIAAHTGVETVALVAWKK</sequence>
<proteinExistence type="predicted"/>
<dbReference type="GO" id="GO:0008289">
    <property type="term" value="F:lipid binding"/>
    <property type="evidence" value="ECO:0007669"/>
    <property type="project" value="UniProtKB-KW"/>
</dbReference>
<dbReference type="Gene3D" id="3.30.1180.10">
    <property type="match status" value="1"/>
</dbReference>
<accession>M9WDY1</accession>
<organism evidence="2 3">
    <name type="scientific">Mycoplasma putrefaciens Mput9231</name>
    <dbReference type="NCBI Taxonomy" id="1292033"/>
    <lineage>
        <taxon>Bacteria</taxon>
        <taxon>Bacillati</taxon>
        <taxon>Mycoplasmatota</taxon>
        <taxon>Mollicutes</taxon>
        <taxon>Mycoplasmataceae</taxon>
        <taxon>Mycoplasma</taxon>
    </lineage>
</organism>
<evidence type="ECO:0000313" key="2">
    <source>
        <dbReference type="EMBL" id="AGJ90956.1"/>
    </source>
</evidence>
<gene>
    <name evidence="2" type="ORF">MPUT9231_5550</name>
</gene>
<protein>
    <recommendedName>
        <fullName evidence="4">DegV family protein</fullName>
    </recommendedName>
</protein>
<dbReference type="PROSITE" id="PS51482">
    <property type="entry name" value="DEGV"/>
    <property type="match status" value="1"/>
</dbReference>
<dbReference type="InterPro" id="IPR043168">
    <property type="entry name" value="DegV_C"/>
</dbReference>
<keyword evidence="1" id="KW-0446">Lipid-binding</keyword>
<dbReference type="EMBL" id="CP004357">
    <property type="protein sequence ID" value="AGJ90956.1"/>
    <property type="molecule type" value="Genomic_DNA"/>
</dbReference>
<dbReference type="Proteomes" id="UP000012984">
    <property type="component" value="Chromosome"/>
</dbReference>
<dbReference type="Pfam" id="PF02645">
    <property type="entry name" value="DegV"/>
    <property type="match status" value="1"/>
</dbReference>